<feature type="transmembrane region" description="Helical" evidence="2">
    <location>
        <begin position="408"/>
        <end position="429"/>
    </location>
</feature>
<evidence type="ECO:0000313" key="3">
    <source>
        <dbReference type="EMBL" id="KAH7637795.1"/>
    </source>
</evidence>
<keyword evidence="2" id="KW-0812">Transmembrane</keyword>
<dbReference type="PANTHER" id="PTHR38337">
    <property type="entry name" value="AGAP010540-PA"/>
    <property type="match status" value="1"/>
</dbReference>
<organism evidence="3">
    <name type="scientific">Dermatophagoides farinae</name>
    <name type="common">American house dust mite</name>
    <dbReference type="NCBI Taxonomy" id="6954"/>
    <lineage>
        <taxon>Eukaryota</taxon>
        <taxon>Metazoa</taxon>
        <taxon>Ecdysozoa</taxon>
        <taxon>Arthropoda</taxon>
        <taxon>Chelicerata</taxon>
        <taxon>Arachnida</taxon>
        <taxon>Acari</taxon>
        <taxon>Acariformes</taxon>
        <taxon>Sarcoptiformes</taxon>
        <taxon>Astigmata</taxon>
        <taxon>Psoroptidia</taxon>
        <taxon>Analgoidea</taxon>
        <taxon>Pyroglyphidae</taxon>
        <taxon>Dermatophagoidinae</taxon>
        <taxon>Dermatophagoides</taxon>
    </lineage>
</organism>
<feature type="transmembrane region" description="Helical" evidence="2">
    <location>
        <begin position="308"/>
        <end position="336"/>
    </location>
</feature>
<reference evidence="3" key="1">
    <citation type="submission" date="2020-06" db="EMBL/GenBank/DDBJ databases">
        <authorList>
            <person name="Ji K."/>
            <person name="Li J."/>
        </authorList>
    </citation>
    <scope>NUCLEOTIDE SEQUENCE</scope>
    <source>
        <strain evidence="3">JKM2019</strain>
        <tissue evidence="3">Whole body</tissue>
    </source>
</reference>
<accession>A0A9D4SE82</accession>
<feature type="region of interest" description="Disordered" evidence="1">
    <location>
        <begin position="1"/>
        <end position="28"/>
    </location>
</feature>
<dbReference type="OrthoDB" id="6020333at2759"/>
<feature type="transmembrane region" description="Helical" evidence="2">
    <location>
        <begin position="379"/>
        <end position="396"/>
    </location>
</feature>
<keyword evidence="2" id="KW-0472">Membrane</keyword>
<protein>
    <submittedName>
        <fullName evidence="3">Uncharacterized protein</fullName>
    </submittedName>
</protein>
<dbReference type="EMBL" id="SDOV01000008">
    <property type="protein sequence ID" value="KAH7637795.1"/>
    <property type="molecule type" value="Genomic_DNA"/>
</dbReference>
<dbReference type="AlphaFoldDB" id="A0A9D4SE82"/>
<gene>
    <name evidence="3" type="ORF">HUG17_8899</name>
</gene>
<sequence length="514" mass="60197">MTDDDEQYSNIRRHHHRHKHPYRHQHHNDTAAESTCFLEDTAMDETNLSGSFVHQEFRPSISRALEYCHNEVLPPYRRLLKLLGWQPFQFDCSGFDCCKILINSLHIMFLFLIICIGHLLQYASCFRQDSLGTMDIFDAKILNDNDNAAIIDLFHQHFHLETNQSYQFFNLTKIFKEINHELASEIDEQIFMNRVQIFLHCKGSAMAHYFLPGIIHLVSFAIILKHLRFCEVDRFQNLCLLNLLLATKIIGHKKASIQIKKIVRNWIVAIFLCLLLIMIQFAIRLFIFDDVSFGFIDAEHLQWLPQPLLWLKSFCFILFSFIELIHISIIIIYALYCQMNILFIQMNVTAIREKRINFQEFAKNTEIFKMNINFLNNRYSLSVSLLMIYITAKASVTMLDMFAKYSYVGWHLLMLAISSMIYWSLLLSVPLLQAARLTNACQSIIDIGHELCARPFCYQQTARDDLDSLLTYTSSLNLKARLLMIPVRPSFIISIFLVLIFIILILSQFHLIDL</sequence>
<keyword evidence="2" id="KW-1133">Transmembrane helix</keyword>
<reference evidence="3" key="2">
    <citation type="journal article" date="2021" name="World Allergy Organ. J.">
        <title>Chromosome-level assembly of Dermatophagoides farinae genome and transcriptome reveals two novel allergens Der f 37 and Der f 39.</title>
        <authorList>
            <person name="Chen J."/>
            <person name="Cai Z."/>
            <person name="Fan D."/>
            <person name="Hu J."/>
            <person name="Hou Y."/>
            <person name="He Y."/>
            <person name="Zhang Z."/>
            <person name="Zhao Z."/>
            <person name="Gao P."/>
            <person name="Hu W."/>
            <person name="Sun J."/>
            <person name="Li J."/>
            <person name="Ji K."/>
        </authorList>
    </citation>
    <scope>NUCLEOTIDE SEQUENCE</scope>
    <source>
        <strain evidence="3">JKM2019</strain>
    </source>
</reference>
<dbReference type="PANTHER" id="PTHR38337:SF1">
    <property type="entry name" value="GUSTATORY RECEPTOR"/>
    <property type="match status" value="1"/>
</dbReference>
<feature type="transmembrane region" description="Helical" evidence="2">
    <location>
        <begin position="100"/>
        <end position="120"/>
    </location>
</feature>
<feature type="compositionally biased region" description="Basic residues" evidence="1">
    <location>
        <begin position="11"/>
        <end position="26"/>
    </location>
</feature>
<feature type="transmembrane region" description="Helical" evidence="2">
    <location>
        <begin position="263"/>
        <end position="288"/>
    </location>
</feature>
<evidence type="ECO:0000256" key="2">
    <source>
        <dbReference type="SAM" id="Phobius"/>
    </source>
</evidence>
<feature type="transmembrane region" description="Helical" evidence="2">
    <location>
        <begin position="491"/>
        <end position="512"/>
    </location>
</feature>
<name>A0A9D4SE82_DERFA</name>
<proteinExistence type="predicted"/>
<dbReference type="Proteomes" id="UP000828236">
    <property type="component" value="Unassembled WGS sequence"/>
</dbReference>
<comment type="caution">
    <text evidence="3">The sequence shown here is derived from an EMBL/GenBank/DDBJ whole genome shotgun (WGS) entry which is preliminary data.</text>
</comment>
<evidence type="ECO:0000256" key="1">
    <source>
        <dbReference type="SAM" id="MobiDB-lite"/>
    </source>
</evidence>
<feature type="transmembrane region" description="Helical" evidence="2">
    <location>
        <begin position="209"/>
        <end position="229"/>
    </location>
</feature>